<evidence type="ECO:0000313" key="2">
    <source>
        <dbReference type="Proteomes" id="UP000019486"/>
    </source>
</evidence>
<dbReference type="Gene3D" id="3.40.50.150">
    <property type="entry name" value="Vaccinia Virus protein VP39"/>
    <property type="match status" value="1"/>
</dbReference>
<dbReference type="RefSeq" id="WP_037459990.1">
    <property type="nucleotide sequence ID" value="NZ_AVFL01000035.1"/>
</dbReference>
<accession>W9GWL9</accession>
<reference evidence="1 2" key="1">
    <citation type="submission" date="2013-08" db="EMBL/GenBank/DDBJ databases">
        <title>The genome sequence of Skermanella stibiiresistens.</title>
        <authorList>
            <person name="Zhu W."/>
            <person name="Wang G."/>
        </authorList>
    </citation>
    <scope>NUCLEOTIDE SEQUENCE [LARGE SCALE GENOMIC DNA]</scope>
    <source>
        <strain evidence="1 2">SB22</strain>
    </source>
</reference>
<dbReference type="Pfam" id="PF13578">
    <property type="entry name" value="Methyltransf_24"/>
    <property type="match status" value="1"/>
</dbReference>
<keyword evidence="2" id="KW-1185">Reference proteome</keyword>
<comment type="caution">
    <text evidence="1">The sequence shown here is derived from an EMBL/GenBank/DDBJ whole genome shotgun (WGS) entry which is preliminary data.</text>
</comment>
<dbReference type="OrthoDB" id="7192174at2"/>
<evidence type="ECO:0008006" key="3">
    <source>
        <dbReference type="Google" id="ProtNLM"/>
    </source>
</evidence>
<sequence>MEISELFDFYKHRVEGRIEGWFYNHDILLFWLFDFIQKQAGWRGDLCELGVYQGKSAIALGRLARADERLYGFDIFHEVPARKVRATLDDLCPSLADKLILVREDLRQRGEPPEMVGRGSVRFIHLDAVHDHPSVLNDLNNFAPLLTSQGILVLDDCFDPEWPGVPTAMAEFCLSPAGRHIRPFAASRAKMYLCGRHMVETYQRCVIASGLLTDMSLERVLDGMVLRCFTKWPTPVDQLLTQLKSA</sequence>
<organism evidence="1 2">
    <name type="scientific">Skermanella stibiiresistens SB22</name>
    <dbReference type="NCBI Taxonomy" id="1385369"/>
    <lineage>
        <taxon>Bacteria</taxon>
        <taxon>Pseudomonadati</taxon>
        <taxon>Pseudomonadota</taxon>
        <taxon>Alphaproteobacteria</taxon>
        <taxon>Rhodospirillales</taxon>
        <taxon>Azospirillaceae</taxon>
        <taxon>Skermanella</taxon>
    </lineage>
</organism>
<gene>
    <name evidence="1" type="ORF">N825_23490</name>
</gene>
<name>W9GWL9_9PROT</name>
<dbReference type="STRING" id="1385369.N825_23490"/>
<dbReference type="Proteomes" id="UP000019486">
    <property type="component" value="Unassembled WGS sequence"/>
</dbReference>
<dbReference type="EMBL" id="AVFL01000035">
    <property type="protein sequence ID" value="EWY36847.1"/>
    <property type="molecule type" value="Genomic_DNA"/>
</dbReference>
<protein>
    <recommendedName>
        <fullName evidence="3">Class I SAM-dependent methyltransferase</fullName>
    </recommendedName>
</protein>
<dbReference type="AlphaFoldDB" id="W9GWL9"/>
<evidence type="ECO:0000313" key="1">
    <source>
        <dbReference type="EMBL" id="EWY36847.1"/>
    </source>
</evidence>
<dbReference type="SUPFAM" id="SSF53335">
    <property type="entry name" value="S-adenosyl-L-methionine-dependent methyltransferases"/>
    <property type="match status" value="1"/>
</dbReference>
<dbReference type="InterPro" id="IPR029063">
    <property type="entry name" value="SAM-dependent_MTases_sf"/>
</dbReference>
<proteinExistence type="predicted"/>